<name>A0AAW2YUX3_9EUKA</name>
<feature type="transmembrane region" description="Helical" evidence="4">
    <location>
        <begin position="129"/>
        <end position="149"/>
    </location>
</feature>
<accession>A0AAW2YUX3</accession>
<dbReference type="Gene3D" id="1.20.1250.20">
    <property type="entry name" value="MFS general substrate transporter like domains"/>
    <property type="match status" value="2"/>
</dbReference>
<proteinExistence type="predicted"/>
<feature type="transmembrane region" description="Helical" evidence="4">
    <location>
        <begin position="240"/>
        <end position="261"/>
    </location>
</feature>
<dbReference type="PANTHER" id="PTHR23121">
    <property type="entry name" value="SODIUM-DEPENDENT GLUCOSE TRANSPORTER 1"/>
    <property type="match status" value="1"/>
</dbReference>
<evidence type="ECO:0000313" key="5">
    <source>
        <dbReference type="EMBL" id="KAL0481226.1"/>
    </source>
</evidence>
<dbReference type="InterPro" id="IPR036259">
    <property type="entry name" value="MFS_trans_sf"/>
</dbReference>
<dbReference type="InterPro" id="IPR011701">
    <property type="entry name" value="MFS"/>
</dbReference>
<evidence type="ECO:0000256" key="2">
    <source>
        <dbReference type="ARBA" id="ARBA00022989"/>
    </source>
</evidence>
<keyword evidence="5" id="KW-0813">Transport</keyword>
<comment type="caution">
    <text evidence="5">The sequence shown here is derived from an EMBL/GenBank/DDBJ whole genome shotgun (WGS) entry which is preliminary data.</text>
</comment>
<feature type="transmembrane region" description="Helical" evidence="4">
    <location>
        <begin position="344"/>
        <end position="362"/>
    </location>
</feature>
<keyword evidence="6" id="KW-1185">Reference proteome</keyword>
<keyword evidence="3 4" id="KW-0472">Membrane</keyword>
<keyword evidence="1 4" id="KW-0812">Transmembrane</keyword>
<keyword evidence="5" id="KW-0762">Sugar transport</keyword>
<evidence type="ECO:0000313" key="6">
    <source>
        <dbReference type="Proteomes" id="UP001431209"/>
    </source>
</evidence>
<feature type="transmembrane region" description="Helical" evidence="4">
    <location>
        <begin position="304"/>
        <end position="332"/>
    </location>
</feature>
<feature type="transmembrane region" description="Helical" evidence="4">
    <location>
        <begin position="192"/>
        <end position="211"/>
    </location>
</feature>
<gene>
    <name evidence="5" type="ORF">AKO1_012825</name>
</gene>
<dbReference type="EMBL" id="JAOPGA020000739">
    <property type="protein sequence ID" value="KAL0481226.1"/>
    <property type="molecule type" value="Genomic_DNA"/>
</dbReference>
<evidence type="ECO:0000256" key="3">
    <source>
        <dbReference type="ARBA" id="ARBA00023136"/>
    </source>
</evidence>
<feature type="transmembrane region" description="Helical" evidence="4">
    <location>
        <begin position="374"/>
        <end position="392"/>
    </location>
</feature>
<feature type="transmembrane region" description="Helical" evidence="4">
    <location>
        <begin position="155"/>
        <end position="180"/>
    </location>
</feature>
<keyword evidence="2 4" id="KW-1133">Transmembrane helix</keyword>
<dbReference type="GO" id="GO:0022857">
    <property type="term" value="F:transmembrane transporter activity"/>
    <property type="evidence" value="ECO:0007669"/>
    <property type="project" value="InterPro"/>
</dbReference>
<evidence type="ECO:0000256" key="4">
    <source>
        <dbReference type="SAM" id="Phobius"/>
    </source>
</evidence>
<reference evidence="5 6" key="1">
    <citation type="submission" date="2024-03" db="EMBL/GenBank/DDBJ databases">
        <title>The Acrasis kona genome and developmental transcriptomes reveal deep origins of eukaryotic multicellular pathways.</title>
        <authorList>
            <person name="Sheikh S."/>
            <person name="Fu C.-J."/>
            <person name="Brown M.W."/>
            <person name="Baldauf S.L."/>
        </authorList>
    </citation>
    <scope>NUCLEOTIDE SEQUENCE [LARGE SCALE GENOMIC DNA]</scope>
    <source>
        <strain evidence="5 6">ATCC MYA-3509</strain>
    </source>
</reference>
<feature type="transmembrane region" description="Helical" evidence="4">
    <location>
        <begin position="94"/>
        <end position="117"/>
    </location>
</feature>
<feature type="transmembrane region" description="Helical" evidence="4">
    <location>
        <begin position="398"/>
        <end position="417"/>
    </location>
</feature>
<organism evidence="5 6">
    <name type="scientific">Acrasis kona</name>
    <dbReference type="NCBI Taxonomy" id="1008807"/>
    <lineage>
        <taxon>Eukaryota</taxon>
        <taxon>Discoba</taxon>
        <taxon>Heterolobosea</taxon>
        <taxon>Tetramitia</taxon>
        <taxon>Eutetramitia</taxon>
        <taxon>Acrasidae</taxon>
        <taxon>Acrasis</taxon>
    </lineage>
</organism>
<feature type="transmembrane region" description="Helical" evidence="4">
    <location>
        <begin position="429"/>
        <end position="451"/>
    </location>
</feature>
<dbReference type="PANTHER" id="PTHR23121:SF9">
    <property type="entry name" value="SODIUM-DEPENDENT GLUCOSE TRANSPORTER 1"/>
    <property type="match status" value="1"/>
</dbReference>
<feature type="transmembrane region" description="Helical" evidence="4">
    <location>
        <begin position="54"/>
        <end position="74"/>
    </location>
</feature>
<dbReference type="Proteomes" id="UP001431209">
    <property type="component" value="Unassembled WGS sequence"/>
</dbReference>
<sequence length="510" mass="55756">MNKEVELSDIGDVTADIDIDANEEHQIPESDQVQILKKTEDMPLHKLPDFKDNMMSTLLFCWVFMLTGISITILGPTLPQLALNVGEPHDQMGWVLTGKAITSILCNILTGLALDYFKKSSESKRMTAYKTLLVTSPFIICGTMCAIPFVRSLWLIIFINAIAEIGTSLSGLCVSVLMVWIWKERVNTPIQLLHFAFGVGGVVAPLIVYIADAVVTNIKGPGEIVQTTPKVVYNKRDHVAAAYVFSGLFCLTVIPLVFLMLRPIKINESTVQLEQTTSDEPTHQEQLNLSMLESEKDRASKRRIVVSVLIGLALFNYVGAEIGYGAVIYSYVVEWMGMATQGEGQLLTSVFWGSFTIGRLLAVPLSNVLSPKNMILIDILGGMISVTAILIFNSNMIALWVFTAAFGISLASQYPTTISLPASHMGIEVTGWMTATMVIFAGFGAFVVPLLMTKATLFGGPIAFLYVLFATSLIASLLYLVLLYGFKKPKAVKRIQVSDGDDAATASIQE</sequence>
<feature type="transmembrane region" description="Helical" evidence="4">
    <location>
        <begin position="463"/>
        <end position="486"/>
    </location>
</feature>
<dbReference type="AlphaFoldDB" id="A0AAW2YUX3"/>
<dbReference type="Pfam" id="PF07690">
    <property type="entry name" value="MFS_1"/>
    <property type="match status" value="1"/>
</dbReference>
<protein>
    <submittedName>
        <fullName evidence="5">Sodium-dependent glucose transporter</fullName>
    </submittedName>
</protein>
<dbReference type="SUPFAM" id="SSF103473">
    <property type="entry name" value="MFS general substrate transporter"/>
    <property type="match status" value="1"/>
</dbReference>
<evidence type="ECO:0000256" key="1">
    <source>
        <dbReference type="ARBA" id="ARBA00022692"/>
    </source>
</evidence>